<proteinExistence type="predicted"/>
<comment type="caution">
    <text evidence="10">The sequence shown here is derived from an EMBL/GenBank/DDBJ whole genome shotgun (WGS) entry which is preliminary data.</text>
</comment>
<comment type="catalytic activity">
    <reaction evidence="1">
        <text>ATP + protein L-histidine = ADP + protein N-phospho-L-histidine.</text>
        <dbReference type="EC" id="2.7.13.3"/>
    </reaction>
</comment>
<dbReference type="AlphaFoldDB" id="A0A926IA87"/>
<evidence type="ECO:0000256" key="8">
    <source>
        <dbReference type="SAM" id="Phobius"/>
    </source>
</evidence>
<comment type="subcellular location">
    <subcellularLocation>
        <location evidence="2">Membrane</location>
    </subcellularLocation>
</comment>
<protein>
    <recommendedName>
        <fullName evidence="3">histidine kinase</fullName>
        <ecNumber evidence="3">2.7.13.3</ecNumber>
    </recommendedName>
</protein>
<keyword evidence="7" id="KW-0902">Two-component regulatory system</keyword>
<dbReference type="SUPFAM" id="SSF47384">
    <property type="entry name" value="Homodimeric domain of signal transducing histidine kinase"/>
    <property type="match status" value="1"/>
</dbReference>
<dbReference type="Pfam" id="PF02518">
    <property type="entry name" value="HATPase_c"/>
    <property type="match status" value="1"/>
</dbReference>
<sequence length="303" mass="33864">MNDFCLITLAVCVVICGSVIFFFMRKQRTMTERIERMLEQALSGEFAESSFDESVYSSLENQFSRYLAYSEISMKNISAEKDKIKTLIADISHQTKTPISNILLYSDLMSEVEMSDEASEYLEAMRFQTEKLNFLIASLVKLSRLETGIVTLRPKPGDVKKLVESVAASYSEKAAAKGLVLNIDINAFSGQYTAVFDEKWTAEALGNIIDNAVKYTKKGKVKLSLKKYELFISVEIRDSGEGVDEEEIPKIFSRFYRGENTAGYEGVGIGLYLAREIISGEGGYIKVTSEKGKGTCFAVFLPL</sequence>
<reference evidence="10" key="1">
    <citation type="submission" date="2020-08" db="EMBL/GenBank/DDBJ databases">
        <title>Genome public.</title>
        <authorList>
            <person name="Liu C."/>
            <person name="Sun Q."/>
        </authorList>
    </citation>
    <scope>NUCLEOTIDE SEQUENCE</scope>
    <source>
        <strain evidence="10">NSJ-24</strain>
    </source>
</reference>
<dbReference type="InterPro" id="IPR050351">
    <property type="entry name" value="BphY/WalK/GraS-like"/>
</dbReference>
<dbReference type="InterPro" id="IPR036097">
    <property type="entry name" value="HisK_dim/P_sf"/>
</dbReference>
<dbReference type="Gene3D" id="1.10.287.130">
    <property type="match status" value="1"/>
</dbReference>
<gene>
    <name evidence="10" type="ORF">H8692_08980</name>
</gene>
<evidence type="ECO:0000259" key="9">
    <source>
        <dbReference type="PROSITE" id="PS50109"/>
    </source>
</evidence>
<evidence type="ECO:0000256" key="4">
    <source>
        <dbReference type="ARBA" id="ARBA00022553"/>
    </source>
</evidence>
<dbReference type="SMART" id="SM00387">
    <property type="entry name" value="HATPase_c"/>
    <property type="match status" value="1"/>
</dbReference>
<dbReference type="Proteomes" id="UP000610862">
    <property type="component" value="Unassembled WGS sequence"/>
</dbReference>
<name>A0A926IA87_9FIRM</name>
<evidence type="ECO:0000256" key="3">
    <source>
        <dbReference type="ARBA" id="ARBA00012438"/>
    </source>
</evidence>
<organism evidence="10 11">
    <name type="scientific">Lentihominibacter hominis</name>
    <dbReference type="NCBI Taxonomy" id="2763645"/>
    <lineage>
        <taxon>Bacteria</taxon>
        <taxon>Bacillati</taxon>
        <taxon>Bacillota</taxon>
        <taxon>Clostridia</taxon>
        <taxon>Peptostreptococcales</taxon>
        <taxon>Anaerovoracaceae</taxon>
        <taxon>Lentihominibacter</taxon>
    </lineage>
</organism>
<keyword evidence="8" id="KW-0812">Transmembrane</keyword>
<dbReference type="InterPro" id="IPR036890">
    <property type="entry name" value="HATPase_C_sf"/>
</dbReference>
<dbReference type="SUPFAM" id="SSF55874">
    <property type="entry name" value="ATPase domain of HSP90 chaperone/DNA topoisomerase II/histidine kinase"/>
    <property type="match status" value="1"/>
</dbReference>
<dbReference type="EC" id="2.7.13.3" evidence="3"/>
<dbReference type="InterPro" id="IPR005467">
    <property type="entry name" value="His_kinase_dom"/>
</dbReference>
<evidence type="ECO:0000313" key="10">
    <source>
        <dbReference type="EMBL" id="MBC8568890.1"/>
    </source>
</evidence>
<dbReference type="SMART" id="SM00388">
    <property type="entry name" value="HisKA"/>
    <property type="match status" value="1"/>
</dbReference>
<accession>A0A926IA87</accession>
<dbReference type="GO" id="GO:0005886">
    <property type="term" value="C:plasma membrane"/>
    <property type="evidence" value="ECO:0007669"/>
    <property type="project" value="TreeGrafter"/>
</dbReference>
<evidence type="ECO:0000256" key="2">
    <source>
        <dbReference type="ARBA" id="ARBA00004370"/>
    </source>
</evidence>
<dbReference type="PANTHER" id="PTHR45453">
    <property type="entry name" value="PHOSPHATE REGULON SENSOR PROTEIN PHOR"/>
    <property type="match status" value="1"/>
</dbReference>
<keyword evidence="11" id="KW-1185">Reference proteome</keyword>
<keyword evidence="6 10" id="KW-0418">Kinase</keyword>
<evidence type="ECO:0000256" key="1">
    <source>
        <dbReference type="ARBA" id="ARBA00000085"/>
    </source>
</evidence>
<keyword evidence="8" id="KW-1133">Transmembrane helix</keyword>
<evidence type="ECO:0000256" key="7">
    <source>
        <dbReference type="ARBA" id="ARBA00023012"/>
    </source>
</evidence>
<dbReference type="PANTHER" id="PTHR45453:SF1">
    <property type="entry name" value="PHOSPHATE REGULON SENSOR PROTEIN PHOR"/>
    <property type="match status" value="1"/>
</dbReference>
<dbReference type="InterPro" id="IPR004358">
    <property type="entry name" value="Sig_transdc_His_kin-like_C"/>
</dbReference>
<dbReference type="PROSITE" id="PS50109">
    <property type="entry name" value="HIS_KIN"/>
    <property type="match status" value="1"/>
</dbReference>
<feature type="domain" description="Histidine kinase" evidence="9">
    <location>
        <begin position="90"/>
        <end position="303"/>
    </location>
</feature>
<dbReference type="RefSeq" id="WP_187525527.1">
    <property type="nucleotide sequence ID" value="NZ_JACRTA010000003.1"/>
</dbReference>
<dbReference type="CDD" id="cd00082">
    <property type="entry name" value="HisKA"/>
    <property type="match status" value="1"/>
</dbReference>
<keyword evidence="8" id="KW-0472">Membrane</keyword>
<evidence type="ECO:0000256" key="5">
    <source>
        <dbReference type="ARBA" id="ARBA00022679"/>
    </source>
</evidence>
<dbReference type="Gene3D" id="3.30.565.10">
    <property type="entry name" value="Histidine kinase-like ATPase, C-terminal domain"/>
    <property type="match status" value="1"/>
</dbReference>
<dbReference type="Pfam" id="PF00512">
    <property type="entry name" value="HisKA"/>
    <property type="match status" value="1"/>
</dbReference>
<evidence type="ECO:0000256" key="6">
    <source>
        <dbReference type="ARBA" id="ARBA00022777"/>
    </source>
</evidence>
<dbReference type="InterPro" id="IPR003661">
    <property type="entry name" value="HisK_dim/P_dom"/>
</dbReference>
<dbReference type="InterPro" id="IPR003594">
    <property type="entry name" value="HATPase_dom"/>
</dbReference>
<dbReference type="EMBL" id="JACRTA010000003">
    <property type="protein sequence ID" value="MBC8568890.1"/>
    <property type="molecule type" value="Genomic_DNA"/>
</dbReference>
<keyword evidence="5" id="KW-0808">Transferase</keyword>
<dbReference type="GO" id="GO:0016036">
    <property type="term" value="P:cellular response to phosphate starvation"/>
    <property type="evidence" value="ECO:0007669"/>
    <property type="project" value="TreeGrafter"/>
</dbReference>
<evidence type="ECO:0000313" key="11">
    <source>
        <dbReference type="Proteomes" id="UP000610862"/>
    </source>
</evidence>
<dbReference type="GO" id="GO:0004721">
    <property type="term" value="F:phosphoprotein phosphatase activity"/>
    <property type="evidence" value="ECO:0007669"/>
    <property type="project" value="TreeGrafter"/>
</dbReference>
<feature type="transmembrane region" description="Helical" evidence="8">
    <location>
        <begin position="6"/>
        <end position="24"/>
    </location>
</feature>
<keyword evidence="4" id="KW-0597">Phosphoprotein</keyword>
<dbReference type="PRINTS" id="PR00344">
    <property type="entry name" value="BCTRLSENSOR"/>
</dbReference>
<dbReference type="GO" id="GO:0000155">
    <property type="term" value="F:phosphorelay sensor kinase activity"/>
    <property type="evidence" value="ECO:0007669"/>
    <property type="project" value="InterPro"/>
</dbReference>